<accession>A0A8S4R6W5</accession>
<dbReference type="OrthoDB" id="21607at2759"/>
<comment type="caution">
    <text evidence="2">The sequence shown here is derived from an EMBL/GenBank/DDBJ whole genome shotgun (WGS) entry which is preliminary data.</text>
</comment>
<evidence type="ECO:0000313" key="3">
    <source>
        <dbReference type="Proteomes" id="UP000838756"/>
    </source>
</evidence>
<evidence type="ECO:0000313" key="2">
    <source>
        <dbReference type="EMBL" id="CAH2229471.1"/>
    </source>
</evidence>
<evidence type="ECO:0000256" key="1">
    <source>
        <dbReference type="SAM" id="MobiDB-lite"/>
    </source>
</evidence>
<reference evidence="2" key="1">
    <citation type="submission" date="2022-03" db="EMBL/GenBank/DDBJ databases">
        <authorList>
            <person name="Lindestad O."/>
        </authorList>
    </citation>
    <scope>NUCLEOTIDE SEQUENCE</scope>
</reference>
<keyword evidence="3" id="KW-1185">Reference proteome</keyword>
<feature type="region of interest" description="Disordered" evidence="1">
    <location>
        <begin position="107"/>
        <end position="171"/>
    </location>
</feature>
<dbReference type="Proteomes" id="UP000838756">
    <property type="component" value="Unassembled WGS sequence"/>
</dbReference>
<protein>
    <submittedName>
        <fullName evidence="2">Jg20852 protein</fullName>
    </submittedName>
</protein>
<feature type="compositionally biased region" description="Polar residues" evidence="1">
    <location>
        <begin position="181"/>
        <end position="192"/>
    </location>
</feature>
<dbReference type="EMBL" id="CAKXAJ010024722">
    <property type="protein sequence ID" value="CAH2229471.1"/>
    <property type="molecule type" value="Genomic_DNA"/>
</dbReference>
<name>A0A8S4R6W5_9NEOP</name>
<feature type="region of interest" description="Disordered" evidence="1">
    <location>
        <begin position="179"/>
        <end position="198"/>
    </location>
</feature>
<dbReference type="AlphaFoldDB" id="A0A8S4R6W5"/>
<sequence>MYASKVPPAGRAYLNKDIFDFDFDLDDIHIFQSLGKDVTRCTMKINVISTAGAHFEKFCTKKPQSSSAVRRGFAANFFKTTFSSRSKAVLIAGNSYSVQETTKIGSAETKPVTRNRPRTVPQVDQKIRRRNSEKTLNLRPEKPLEPTRPLRAKPTAPDPGGPKPVEKPRNEVAINVVKKTTAPSRPISTTDSILPPSLKPKLSEKVKLKREKYVNNNSVWTNANILKSEKKPLISVR</sequence>
<organism evidence="2 3">
    <name type="scientific">Pararge aegeria aegeria</name>
    <dbReference type="NCBI Taxonomy" id="348720"/>
    <lineage>
        <taxon>Eukaryota</taxon>
        <taxon>Metazoa</taxon>
        <taxon>Ecdysozoa</taxon>
        <taxon>Arthropoda</taxon>
        <taxon>Hexapoda</taxon>
        <taxon>Insecta</taxon>
        <taxon>Pterygota</taxon>
        <taxon>Neoptera</taxon>
        <taxon>Endopterygota</taxon>
        <taxon>Lepidoptera</taxon>
        <taxon>Glossata</taxon>
        <taxon>Ditrysia</taxon>
        <taxon>Papilionoidea</taxon>
        <taxon>Nymphalidae</taxon>
        <taxon>Satyrinae</taxon>
        <taxon>Satyrini</taxon>
        <taxon>Parargina</taxon>
        <taxon>Pararge</taxon>
    </lineage>
</organism>
<proteinExistence type="predicted"/>
<gene>
    <name evidence="2" type="primary">jg20852</name>
    <name evidence="2" type="ORF">PAEG_LOCUS8931</name>
</gene>